<accession>A0A1B8GAY8</accession>
<dbReference type="AlphaFoldDB" id="A0A1B8GAY8"/>
<dbReference type="STRING" id="342668.A0A1B8GAY8"/>
<dbReference type="OrthoDB" id="3344043at2759"/>
<reference evidence="1 2" key="1">
    <citation type="submission" date="2016-03" db="EMBL/GenBank/DDBJ databases">
        <title>Comparative genomics of Pseudogymnoascus destructans, the fungus causing white-nose syndrome of bats.</title>
        <authorList>
            <person name="Palmer J.M."/>
            <person name="Drees K.P."/>
            <person name="Foster J.T."/>
            <person name="Lindner D.L."/>
        </authorList>
    </citation>
    <scope>NUCLEOTIDE SEQUENCE [LARGE SCALE GENOMIC DNA]</scope>
    <source>
        <strain evidence="1 2">UAMH 10579</strain>
    </source>
</reference>
<dbReference type="EMBL" id="KV460259">
    <property type="protein sequence ID" value="OBT93009.1"/>
    <property type="molecule type" value="Genomic_DNA"/>
</dbReference>
<dbReference type="Proteomes" id="UP000091956">
    <property type="component" value="Unassembled WGS sequence"/>
</dbReference>
<reference evidence="2" key="2">
    <citation type="journal article" date="2018" name="Nat. Commun.">
        <title>Extreme sensitivity to ultraviolet light in the fungal pathogen causing white-nose syndrome of bats.</title>
        <authorList>
            <person name="Palmer J.M."/>
            <person name="Drees K.P."/>
            <person name="Foster J.T."/>
            <person name="Lindner D.L."/>
        </authorList>
    </citation>
    <scope>NUCLEOTIDE SEQUENCE [LARGE SCALE GENOMIC DNA]</scope>
    <source>
        <strain evidence="2">UAMH 10579</strain>
    </source>
</reference>
<evidence type="ECO:0000313" key="1">
    <source>
        <dbReference type="EMBL" id="OBT93009.1"/>
    </source>
</evidence>
<dbReference type="RefSeq" id="XP_018126742.1">
    <property type="nucleotide sequence ID" value="XM_018278036.2"/>
</dbReference>
<proteinExistence type="predicted"/>
<organism evidence="1 2">
    <name type="scientific">Pseudogymnoascus verrucosus</name>
    <dbReference type="NCBI Taxonomy" id="342668"/>
    <lineage>
        <taxon>Eukaryota</taxon>
        <taxon>Fungi</taxon>
        <taxon>Dikarya</taxon>
        <taxon>Ascomycota</taxon>
        <taxon>Pezizomycotina</taxon>
        <taxon>Leotiomycetes</taxon>
        <taxon>Thelebolales</taxon>
        <taxon>Thelebolaceae</taxon>
        <taxon>Pseudogymnoascus</taxon>
    </lineage>
</organism>
<gene>
    <name evidence="1" type="ORF">VE01_08615</name>
</gene>
<protein>
    <submittedName>
        <fullName evidence="1">Uncharacterized protein</fullName>
    </submittedName>
</protein>
<dbReference type="GeneID" id="28842001"/>
<evidence type="ECO:0000313" key="2">
    <source>
        <dbReference type="Proteomes" id="UP000091956"/>
    </source>
</evidence>
<name>A0A1B8GAY8_9PEZI</name>
<keyword evidence="2" id="KW-1185">Reference proteome</keyword>
<sequence>MALDSSSNFAQQGSLDWVALSTNFVSLSYGMIQRLSGSNLDLHTLNTGCTLGGKFQLSRNGQKNINNALKDMKAYAGFQNILWFGFGMKHPARVIAMTQQGSALVALCAALSECFPHETAAEILSDMASLEDNLDMTPACSEWLALIKSCAGILSTTVFPIRAETLMGLETDNKPADTTDIAKVLNAIAKVTKHELVSITIHGGKEARWIGALAEWLFDLTVTIINEQDDIVYTSCPDGQFSQVNICSVIRTHGGEDANPTRRTGEKLLELADRTFYIDTVSDFWDGRDPMYPQSCIGGRMDTPAMNGRVAWNTCLSAVFGVLFKDLMKSADCVGKIISSVARVYAGIAAAEEGIPTVVLETNMLYVETSFGTGFVQNLLYWFPELSGLEPYLDQDSSMQTYKEALKKYRKSLNALWKICGCIRCDKTRPVGGKSVTVNCQVVLIELIIRLGRLLSITECAGLCPKFTGLRKLYNMRAEEHRSVNPADPGYYLDPPGLHRYRCGDFKPPQHAPFVAMDNFPSHMEHALCLFTGYTSKDVNSTVLSSPAISVDGVCVYLHVLREIPDSLPDFAMLHVCPGQILYEGKKFTQLTDRLMRSKSDGRKKAKAEEALLMCATPDIISSVKLAVRQTVNQLYLHYDLFYCDGESAGLQLRPYSLCESMLHSYRRLHCGHSRASETDWGEGTGWVNPYADPSKYPNPGLWFKWDDENRYTTWNMDQSSFFGLCAVVQNHRELIDHGHSLLIVRDGECLSCCQQIRGKTKERYHAEHIVVVSKHDPHCSPLKTA</sequence>